<reference evidence="2" key="2">
    <citation type="submission" date="2025-08" db="UniProtKB">
        <authorList>
            <consortium name="Ensembl"/>
        </authorList>
    </citation>
    <scope>IDENTIFICATION</scope>
</reference>
<organism evidence="2 3">
    <name type="scientific">Ciona intestinalis</name>
    <name type="common">Transparent sea squirt</name>
    <name type="synonym">Ascidia intestinalis</name>
    <dbReference type="NCBI Taxonomy" id="7719"/>
    <lineage>
        <taxon>Eukaryota</taxon>
        <taxon>Metazoa</taxon>
        <taxon>Chordata</taxon>
        <taxon>Tunicata</taxon>
        <taxon>Ascidiacea</taxon>
        <taxon>Phlebobranchia</taxon>
        <taxon>Cionidae</taxon>
        <taxon>Ciona</taxon>
    </lineage>
</organism>
<evidence type="ECO:0000313" key="3">
    <source>
        <dbReference type="Proteomes" id="UP000008144"/>
    </source>
</evidence>
<dbReference type="InParanoid" id="F6WA94"/>
<dbReference type="AlphaFoldDB" id="F6WA94"/>
<accession>F6WA94</accession>
<feature type="compositionally biased region" description="Basic residues" evidence="1">
    <location>
        <begin position="14"/>
        <end position="28"/>
    </location>
</feature>
<reference evidence="3" key="1">
    <citation type="journal article" date="2002" name="Science">
        <title>The draft genome of Ciona intestinalis: insights into chordate and vertebrate origins.</title>
        <authorList>
            <person name="Dehal P."/>
            <person name="Satou Y."/>
            <person name="Campbell R.K."/>
            <person name="Chapman J."/>
            <person name="Degnan B."/>
            <person name="De Tomaso A."/>
            <person name="Davidson B."/>
            <person name="Di Gregorio A."/>
            <person name="Gelpke M."/>
            <person name="Goodstein D.M."/>
            <person name="Harafuji N."/>
            <person name="Hastings K.E."/>
            <person name="Ho I."/>
            <person name="Hotta K."/>
            <person name="Huang W."/>
            <person name="Kawashima T."/>
            <person name="Lemaire P."/>
            <person name="Martinez D."/>
            <person name="Meinertzhagen I.A."/>
            <person name="Necula S."/>
            <person name="Nonaka M."/>
            <person name="Putnam N."/>
            <person name="Rash S."/>
            <person name="Saiga H."/>
            <person name="Satake M."/>
            <person name="Terry A."/>
            <person name="Yamada L."/>
            <person name="Wang H.G."/>
            <person name="Awazu S."/>
            <person name="Azumi K."/>
            <person name="Boore J."/>
            <person name="Branno M."/>
            <person name="Chin-Bow S."/>
            <person name="DeSantis R."/>
            <person name="Doyle S."/>
            <person name="Francino P."/>
            <person name="Keys D.N."/>
            <person name="Haga S."/>
            <person name="Hayashi H."/>
            <person name="Hino K."/>
            <person name="Imai K.S."/>
            <person name="Inaba K."/>
            <person name="Kano S."/>
            <person name="Kobayashi K."/>
            <person name="Kobayashi M."/>
            <person name="Lee B.I."/>
            <person name="Makabe K.W."/>
            <person name="Manohar C."/>
            <person name="Matassi G."/>
            <person name="Medina M."/>
            <person name="Mochizuki Y."/>
            <person name="Mount S."/>
            <person name="Morishita T."/>
            <person name="Miura S."/>
            <person name="Nakayama A."/>
            <person name="Nishizaka S."/>
            <person name="Nomoto H."/>
            <person name="Ohta F."/>
            <person name="Oishi K."/>
            <person name="Rigoutsos I."/>
            <person name="Sano M."/>
            <person name="Sasaki A."/>
            <person name="Sasakura Y."/>
            <person name="Shoguchi E."/>
            <person name="Shin-i T."/>
            <person name="Spagnuolo A."/>
            <person name="Stainier D."/>
            <person name="Suzuki M.M."/>
            <person name="Tassy O."/>
            <person name="Takatori N."/>
            <person name="Tokuoka M."/>
            <person name="Yagi K."/>
            <person name="Yoshizaki F."/>
            <person name="Wada S."/>
            <person name="Zhang C."/>
            <person name="Hyatt P.D."/>
            <person name="Larimer F."/>
            <person name="Detter C."/>
            <person name="Doggett N."/>
            <person name="Glavina T."/>
            <person name="Hawkins T."/>
            <person name="Richardson P."/>
            <person name="Lucas S."/>
            <person name="Kohara Y."/>
            <person name="Levine M."/>
            <person name="Satoh N."/>
            <person name="Rokhsar D.S."/>
        </authorList>
    </citation>
    <scope>NUCLEOTIDE SEQUENCE [LARGE SCALE GENOMIC DNA]</scope>
</reference>
<proteinExistence type="predicted"/>
<sequence length="57" mass="6415">MSKKQRDILQRMKNMGKVKKGGQHRNHAKPPEWELQSRKPGPANVAEPGEGGGFVHR</sequence>
<evidence type="ECO:0000313" key="2">
    <source>
        <dbReference type="Ensembl" id="ENSCINP00000002259.3"/>
    </source>
</evidence>
<evidence type="ECO:0000256" key="1">
    <source>
        <dbReference type="SAM" id="MobiDB-lite"/>
    </source>
</evidence>
<keyword evidence="3" id="KW-1185">Reference proteome</keyword>
<name>F6WA94_CIOIN</name>
<dbReference type="Ensembl" id="ENSCINT00000002259.3">
    <property type="protein sequence ID" value="ENSCINP00000002259.3"/>
    <property type="gene ID" value="ENSCING00000018346.1"/>
</dbReference>
<dbReference type="Proteomes" id="UP000008144">
    <property type="component" value="Unassembled WGS sequence"/>
</dbReference>
<dbReference type="HOGENOM" id="CLU_2995865_0_0_1"/>
<protein>
    <submittedName>
        <fullName evidence="2">Uncharacterized protein</fullName>
    </submittedName>
</protein>
<feature type="region of interest" description="Disordered" evidence="1">
    <location>
        <begin position="14"/>
        <end position="57"/>
    </location>
</feature>
<reference evidence="2" key="3">
    <citation type="submission" date="2025-09" db="UniProtKB">
        <authorList>
            <consortium name="Ensembl"/>
        </authorList>
    </citation>
    <scope>IDENTIFICATION</scope>
</reference>